<dbReference type="AlphaFoldDB" id="A0A388JPW0"/>
<dbReference type="Proteomes" id="UP000265515">
    <property type="component" value="Unassembled WGS sequence"/>
</dbReference>
<evidence type="ECO:0000313" key="7">
    <source>
        <dbReference type="Proteomes" id="UP000265515"/>
    </source>
</evidence>
<comment type="caution">
    <text evidence="6">The sequence shown here is derived from an EMBL/GenBank/DDBJ whole genome shotgun (WGS) entry which is preliminary data.</text>
</comment>
<dbReference type="GO" id="GO:0004190">
    <property type="term" value="F:aspartic-type endopeptidase activity"/>
    <property type="evidence" value="ECO:0007669"/>
    <property type="project" value="UniProtKB-KW"/>
</dbReference>
<dbReference type="InterPro" id="IPR000477">
    <property type="entry name" value="RT_dom"/>
</dbReference>
<accession>A0A388JPW0</accession>
<dbReference type="Pfam" id="PF17919">
    <property type="entry name" value="RT_RNaseH_2"/>
    <property type="match status" value="1"/>
</dbReference>
<dbReference type="GO" id="GO:0003676">
    <property type="term" value="F:nucleic acid binding"/>
    <property type="evidence" value="ECO:0007669"/>
    <property type="project" value="InterPro"/>
</dbReference>
<gene>
    <name evidence="6" type="ORF">CBR_g54915</name>
</gene>
<name>A0A388JPW0_CHABU</name>
<dbReference type="Pfam" id="PF00078">
    <property type="entry name" value="RVT_1"/>
    <property type="match status" value="1"/>
</dbReference>
<dbReference type="SUPFAM" id="SSF56672">
    <property type="entry name" value="DNA/RNA polymerases"/>
    <property type="match status" value="1"/>
</dbReference>
<dbReference type="Gene3D" id="3.30.70.270">
    <property type="match status" value="2"/>
</dbReference>
<sequence>MERKFAAGFLEGEDHAKEVDSTELTCARMELAALQHKFENMGFVSGPVTYLEQVAALRRPPDQGAGPSTPKAAAQTPTLKGKIEESNAVLDLTRTLVSLMQESKKEQRENNARMESLMRSMHSINVRAAPFATQAFAPAVAGAGAGTTPSTDTCYARHQPGHMARDCPQRQVRIGTAATTAAPLANGHGRVGTMVEEMDVAAPSTGVIEEAAKLIPLDQFLSLGYPGLGMIGAILPANDEREISEWRPSPGEIESGGPEFVTGKIDVQDIVRALDHRIPLPIGYLLSISEQANDRMLQHCKANQKRFALAKLATAKGKTPVKETKSDTHGPSETVRLGLLQKSDHFLRIKAIPWKSAECDVEIWGVPYSAILDSGAAVLAISLRVVERAGRRKDLIPLNEGDRLISADKEKIRAWVRRPMGICNEPATFQRTMNVTFLNFVNKTRLTQGMINFCVIVYMDDILVYFESFHGHVQHIEWTLGALRDAGFKIALEKSEFFLSEISFVGYVVTRGGLRPDSRKVEAVREAPTPTPLMQVRAFLGLASYYKRFIKGFTAIARPLTNLLWKDQPLNWDVECEQAFCTLKEALASAPILIRPDLERQFLLITDRQPEAISAIVAQKGKDGREHVVKYASRTVLDERKNDSAPQGECYAVVLGIQRFHPHGNADGLTRLHWPGKEEITPWKDPEQPKGPGIKPEQWLRWWQTYATLSLYLVDIDLTWWKDGDQPAVSEDVELLLIQAWKTDTQEDFLGFAFGSVEQGHRRTIVSKLLILQTELLDDLPLDIISHSDKSPVPHILSCSLIPYLQWSACLEGDDDNACYPSHRYLDPGTIADALFNPVSGGEEEEEDEEDEEETSEEDEDYSKHSEREAGVVSEEEEEEEKEREEAEEEAAGEGEADQAEAQEEDPEAERRKAAIAEGKWPFEQSVGVDLPVPDDLTKDPEPPAKEDEHPHAETSGTTTRK</sequence>
<feature type="compositionally biased region" description="Acidic residues" evidence="3">
    <location>
        <begin position="874"/>
        <end position="908"/>
    </location>
</feature>
<keyword evidence="2" id="KW-0064">Aspartyl protease</keyword>
<feature type="compositionally biased region" description="Acidic residues" evidence="3">
    <location>
        <begin position="842"/>
        <end position="861"/>
    </location>
</feature>
<evidence type="ECO:0000256" key="3">
    <source>
        <dbReference type="SAM" id="MobiDB-lite"/>
    </source>
</evidence>
<dbReference type="FunFam" id="3.30.70.270:FF:000020">
    <property type="entry name" value="Transposon Tf2-6 polyprotein-like Protein"/>
    <property type="match status" value="1"/>
</dbReference>
<evidence type="ECO:0008006" key="8">
    <source>
        <dbReference type="Google" id="ProtNLM"/>
    </source>
</evidence>
<evidence type="ECO:0000259" key="4">
    <source>
        <dbReference type="Pfam" id="PF00078"/>
    </source>
</evidence>
<dbReference type="EMBL" id="BFEA01000006">
    <property type="protein sequence ID" value="GBG59813.1"/>
    <property type="molecule type" value="Genomic_DNA"/>
</dbReference>
<feature type="compositionally biased region" description="Basic and acidic residues" evidence="3">
    <location>
        <begin position="936"/>
        <end position="953"/>
    </location>
</feature>
<reference evidence="6 7" key="1">
    <citation type="journal article" date="2018" name="Cell">
        <title>The Chara Genome: Secondary Complexity and Implications for Plant Terrestrialization.</title>
        <authorList>
            <person name="Nishiyama T."/>
            <person name="Sakayama H."/>
            <person name="Vries J.D."/>
            <person name="Buschmann H."/>
            <person name="Saint-Marcoux D."/>
            <person name="Ullrich K.K."/>
            <person name="Haas F.B."/>
            <person name="Vanderstraeten L."/>
            <person name="Becker D."/>
            <person name="Lang D."/>
            <person name="Vosolsobe S."/>
            <person name="Rombauts S."/>
            <person name="Wilhelmsson P.K.I."/>
            <person name="Janitza P."/>
            <person name="Kern R."/>
            <person name="Heyl A."/>
            <person name="Rumpler F."/>
            <person name="Villalobos L.I.A.C."/>
            <person name="Clay J.M."/>
            <person name="Skokan R."/>
            <person name="Toyoda A."/>
            <person name="Suzuki Y."/>
            <person name="Kagoshima H."/>
            <person name="Schijlen E."/>
            <person name="Tajeshwar N."/>
            <person name="Catarino B."/>
            <person name="Hetherington A.J."/>
            <person name="Saltykova A."/>
            <person name="Bonnot C."/>
            <person name="Breuninger H."/>
            <person name="Symeonidi A."/>
            <person name="Radhakrishnan G.V."/>
            <person name="Van Nieuwerburgh F."/>
            <person name="Deforce D."/>
            <person name="Chang C."/>
            <person name="Karol K.G."/>
            <person name="Hedrich R."/>
            <person name="Ulvskov P."/>
            <person name="Glockner G."/>
            <person name="Delwiche C.F."/>
            <person name="Petrasek J."/>
            <person name="Van de Peer Y."/>
            <person name="Friml J."/>
            <person name="Beilby M."/>
            <person name="Dolan L."/>
            <person name="Kohara Y."/>
            <person name="Sugano S."/>
            <person name="Fujiyama A."/>
            <person name="Delaux P.-M."/>
            <person name="Quint M."/>
            <person name="TheiBen G."/>
            <person name="Hagemann M."/>
            <person name="Harholt J."/>
            <person name="Dunand C."/>
            <person name="Zachgo S."/>
            <person name="Langdale J."/>
            <person name="Maumus F."/>
            <person name="Straeten D.V.D."/>
            <person name="Gould S.B."/>
            <person name="Rensing S.A."/>
        </authorList>
    </citation>
    <scope>NUCLEOTIDE SEQUENCE [LARGE SCALE GENOMIC DNA]</scope>
    <source>
        <strain evidence="6 7">S276</strain>
    </source>
</reference>
<dbReference type="GO" id="GO:0008270">
    <property type="term" value="F:zinc ion binding"/>
    <property type="evidence" value="ECO:0007669"/>
    <property type="project" value="InterPro"/>
</dbReference>
<dbReference type="InterPro" id="IPR036875">
    <property type="entry name" value="Znf_CCHC_sf"/>
</dbReference>
<keyword evidence="1" id="KW-0645">Protease</keyword>
<evidence type="ECO:0000256" key="2">
    <source>
        <dbReference type="ARBA" id="ARBA00022750"/>
    </source>
</evidence>
<dbReference type="SUPFAM" id="SSF57756">
    <property type="entry name" value="Retrovirus zinc finger-like domains"/>
    <property type="match status" value="1"/>
</dbReference>
<dbReference type="Gramene" id="GBG59813">
    <property type="protein sequence ID" value="GBG59813"/>
    <property type="gene ID" value="CBR_g54915"/>
</dbReference>
<evidence type="ECO:0000259" key="5">
    <source>
        <dbReference type="Pfam" id="PF17919"/>
    </source>
</evidence>
<dbReference type="InterPro" id="IPR043128">
    <property type="entry name" value="Rev_trsase/Diguanyl_cyclase"/>
</dbReference>
<proteinExistence type="predicted"/>
<keyword evidence="7" id="KW-1185">Reference proteome</keyword>
<evidence type="ECO:0000313" key="6">
    <source>
        <dbReference type="EMBL" id="GBG59813.1"/>
    </source>
</evidence>
<feature type="domain" description="Reverse transcriptase/retrotransposon-derived protein RNase H-like" evidence="5">
    <location>
        <begin position="572"/>
        <end position="662"/>
    </location>
</feature>
<dbReference type="InterPro" id="IPR043502">
    <property type="entry name" value="DNA/RNA_pol_sf"/>
</dbReference>
<evidence type="ECO:0000256" key="1">
    <source>
        <dbReference type="ARBA" id="ARBA00022670"/>
    </source>
</evidence>
<feature type="region of interest" description="Disordered" evidence="3">
    <location>
        <begin position="832"/>
        <end position="962"/>
    </location>
</feature>
<keyword evidence="2" id="KW-0378">Hydrolase</keyword>
<feature type="domain" description="Reverse transcriptase" evidence="4">
    <location>
        <begin position="410"/>
        <end position="508"/>
    </location>
</feature>
<dbReference type="PANTHER" id="PTHR33064:SF37">
    <property type="entry name" value="RIBONUCLEASE H"/>
    <property type="match status" value="1"/>
</dbReference>
<dbReference type="GO" id="GO:0006508">
    <property type="term" value="P:proteolysis"/>
    <property type="evidence" value="ECO:0007669"/>
    <property type="project" value="UniProtKB-KW"/>
</dbReference>
<dbReference type="InterPro" id="IPR041577">
    <property type="entry name" value="RT_RNaseH_2"/>
</dbReference>
<organism evidence="6 7">
    <name type="scientific">Chara braunii</name>
    <name type="common">Braun's stonewort</name>
    <dbReference type="NCBI Taxonomy" id="69332"/>
    <lineage>
        <taxon>Eukaryota</taxon>
        <taxon>Viridiplantae</taxon>
        <taxon>Streptophyta</taxon>
        <taxon>Charophyceae</taxon>
        <taxon>Charales</taxon>
        <taxon>Characeae</taxon>
        <taxon>Chara</taxon>
    </lineage>
</organism>
<dbReference type="Gene3D" id="4.10.60.10">
    <property type="entry name" value="Zinc finger, CCHC-type"/>
    <property type="match status" value="1"/>
</dbReference>
<dbReference type="CDD" id="cd01647">
    <property type="entry name" value="RT_LTR"/>
    <property type="match status" value="1"/>
</dbReference>
<dbReference type="OrthoDB" id="2662456at2759"/>
<dbReference type="InterPro" id="IPR051320">
    <property type="entry name" value="Viral_Replic_Matur_Polypro"/>
</dbReference>
<dbReference type="PANTHER" id="PTHR33064">
    <property type="entry name" value="POL PROTEIN"/>
    <property type="match status" value="1"/>
</dbReference>
<feature type="region of interest" description="Disordered" evidence="3">
    <location>
        <begin position="59"/>
        <end position="78"/>
    </location>
</feature>
<protein>
    <recommendedName>
        <fullName evidence="8">Reverse transcriptase domain-containing protein</fullName>
    </recommendedName>
</protein>